<evidence type="ECO:0000313" key="2">
    <source>
        <dbReference type="FlyBase" id="FBgn0261618"/>
    </source>
</evidence>
<dbReference type="FlyBase" id="FBgn0261618">
    <property type="gene designation" value="larp"/>
</dbReference>
<proteinExistence type="evidence at transcript level"/>
<name>Q8SZI6_DROME</name>
<dbReference type="EMBL" id="AY070872">
    <property type="protein sequence ID" value="AAL48494.1"/>
    <property type="molecule type" value="mRNA"/>
</dbReference>
<dbReference type="AGR" id="FB:FBgn0261618"/>
<reference evidence="1" key="1">
    <citation type="submission" date="2001-12" db="EMBL/GenBank/DDBJ databases">
        <authorList>
            <person name="Stapleton M."/>
            <person name="Brokstein P."/>
            <person name="Hong L."/>
            <person name="Agbayani A."/>
            <person name="Carlson J."/>
            <person name="Champe M."/>
            <person name="Chavez C."/>
            <person name="Dorsett V."/>
            <person name="Dresnek D."/>
            <person name="Farfan D."/>
            <person name="Frise E."/>
            <person name="George R."/>
            <person name="Gonzalez M."/>
            <person name="Guarin H."/>
            <person name="Kronmiller B."/>
            <person name="Li P."/>
            <person name="Liao G."/>
            <person name="Miranda A."/>
            <person name="Mungall C.J."/>
            <person name="Nunoo J."/>
            <person name="Pacleb J."/>
            <person name="Paragas V."/>
            <person name="Park S."/>
            <person name="Patel S."/>
            <person name="Phouanenavong S."/>
            <person name="Wan K."/>
            <person name="Yu C."/>
            <person name="Lewis S.E."/>
            <person name="Rubin G.M."/>
            <person name="Celniker S."/>
        </authorList>
    </citation>
    <scope>NUCLEOTIDE SEQUENCE</scope>
    <source>
        <strain evidence="1">Berkeley</strain>
    </source>
</reference>
<organism evidence="1">
    <name type="scientific">Drosophila melanogaster</name>
    <name type="common">Fruit fly</name>
    <dbReference type="NCBI Taxonomy" id="7227"/>
    <lineage>
        <taxon>Eukaryota</taxon>
        <taxon>Metazoa</taxon>
        <taxon>Ecdysozoa</taxon>
        <taxon>Arthropoda</taxon>
        <taxon>Hexapoda</taxon>
        <taxon>Insecta</taxon>
        <taxon>Pterygota</taxon>
        <taxon>Neoptera</taxon>
        <taxon>Endopterygota</taxon>
        <taxon>Diptera</taxon>
        <taxon>Brachycera</taxon>
        <taxon>Muscomorpha</taxon>
        <taxon>Ephydroidea</taxon>
        <taxon>Drosophilidae</taxon>
        <taxon>Drosophila</taxon>
        <taxon>Sophophora</taxon>
    </lineage>
</organism>
<protein>
    <submittedName>
        <fullName evidence="1">LD02611p</fullName>
    </submittedName>
</protein>
<evidence type="ECO:0000313" key="1">
    <source>
        <dbReference type="EMBL" id="AAL48494.1"/>
    </source>
</evidence>
<sequence>MSPYQLIQFYPHIKTITSALARRFSICMSLTIRSINIIDITK</sequence>
<gene>
    <name evidence="2" type="primary">larp</name>
    <name evidence="2" type="ORF">CG42551</name>
</gene>
<accession>Q8SZI6</accession>
<dbReference type="OrthoDB" id="340227at2759"/>
<dbReference type="AlphaFoldDB" id="Q8SZI6"/>